<dbReference type="InterPro" id="IPR038389">
    <property type="entry name" value="PSMG2_sf"/>
</dbReference>
<keyword evidence="3" id="KW-1185">Reference proteome</keyword>
<evidence type="ECO:0000256" key="1">
    <source>
        <dbReference type="SAM" id="MobiDB-lite"/>
    </source>
</evidence>
<dbReference type="InterPro" id="IPR019151">
    <property type="entry name" value="Proteasome_assmbl_chaperone_2"/>
</dbReference>
<evidence type="ECO:0000313" key="2">
    <source>
        <dbReference type="EMBL" id="GMA37145.1"/>
    </source>
</evidence>
<dbReference type="Pfam" id="PF09754">
    <property type="entry name" value="PAC2"/>
    <property type="match status" value="1"/>
</dbReference>
<dbReference type="SUPFAM" id="SSF159659">
    <property type="entry name" value="Cgl1923-like"/>
    <property type="match status" value="1"/>
</dbReference>
<reference evidence="3" key="1">
    <citation type="journal article" date="2019" name="Int. J. Syst. Evol. Microbiol.">
        <title>The Global Catalogue of Microorganisms (GCM) 10K type strain sequencing project: providing services to taxonomists for standard genome sequencing and annotation.</title>
        <authorList>
            <consortium name="The Broad Institute Genomics Platform"/>
            <consortium name="The Broad Institute Genome Sequencing Center for Infectious Disease"/>
            <person name="Wu L."/>
            <person name="Ma J."/>
        </authorList>
    </citation>
    <scope>NUCLEOTIDE SEQUENCE [LARGE SCALE GENOMIC DNA]</scope>
    <source>
        <strain evidence="3">NBRC 112299</strain>
    </source>
</reference>
<comment type="caution">
    <text evidence="2">The sequence shown here is derived from an EMBL/GenBank/DDBJ whole genome shotgun (WGS) entry which is preliminary data.</text>
</comment>
<accession>A0ABQ6IH78</accession>
<dbReference type="Gene3D" id="3.40.50.10900">
    <property type="entry name" value="PAC-like subunit"/>
    <property type="match status" value="1"/>
</dbReference>
<sequence>MTSPLIAWDAEGVQAWAAVAPQEGAVLVHSLRGFIDAGKAGALVAQQILDAGDAQRVATFDIDQLLDYRSRRPEMTFSVNEWTDYDEPHLHLDLVHDKESTPFLLLHGFEPDIRWEQYIRTVKEIVTRTGVGLTLGAYGIPMAAPHTRPLTATVHGTPQDLLPDAQAFFGTVTVPASAQNLMEYRFSQWDLPAINIAVHVPHYLAQSLLPAGRRARDPEHRGHLGTVDRHVGARR</sequence>
<feature type="region of interest" description="Disordered" evidence="1">
    <location>
        <begin position="214"/>
        <end position="235"/>
    </location>
</feature>
<evidence type="ECO:0008006" key="4">
    <source>
        <dbReference type="Google" id="ProtNLM"/>
    </source>
</evidence>
<dbReference type="Proteomes" id="UP001157125">
    <property type="component" value="Unassembled WGS sequence"/>
</dbReference>
<dbReference type="EMBL" id="BSUN01000001">
    <property type="protein sequence ID" value="GMA37145.1"/>
    <property type="molecule type" value="Genomic_DNA"/>
</dbReference>
<proteinExistence type="predicted"/>
<protein>
    <recommendedName>
        <fullName evidence="4">PAC2 family protein</fullName>
    </recommendedName>
</protein>
<organism evidence="2 3">
    <name type="scientific">Demequina litorisediminis</name>
    <dbReference type="NCBI Taxonomy" id="1849022"/>
    <lineage>
        <taxon>Bacteria</taxon>
        <taxon>Bacillati</taxon>
        <taxon>Actinomycetota</taxon>
        <taxon>Actinomycetes</taxon>
        <taxon>Micrococcales</taxon>
        <taxon>Demequinaceae</taxon>
        <taxon>Demequina</taxon>
    </lineage>
</organism>
<gene>
    <name evidence="2" type="ORF">GCM10025876_33490</name>
</gene>
<dbReference type="RefSeq" id="WP_284328967.1">
    <property type="nucleotide sequence ID" value="NZ_BSUN01000001.1"/>
</dbReference>
<name>A0ABQ6IH78_9MICO</name>
<evidence type="ECO:0000313" key="3">
    <source>
        <dbReference type="Proteomes" id="UP001157125"/>
    </source>
</evidence>